<accession>A0A2P2CJQ2</accession>
<dbReference type="InterPro" id="IPR037079">
    <property type="entry name" value="AF2212/PG0164-like_sf"/>
</dbReference>
<protein>
    <recommendedName>
        <fullName evidence="2">DUF1905 domain-containing protein</fullName>
    </recommendedName>
</protein>
<proteinExistence type="predicted"/>
<dbReference type="AlphaFoldDB" id="A0A2P2CJQ2"/>
<dbReference type="Pfam" id="PF08922">
    <property type="entry name" value="DUF1905"/>
    <property type="match status" value="1"/>
</dbReference>
<gene>
    <name evidence="1" type="ORF">NOCA170170</name>
</gene>
<sequence>MASASFTFTAPLWRWTARTTSREESRDAGAWSFVTLPVDVAEEVRDSAGEPRGFGSVRVHVEAAGQEWDTSVFPDAASGSFVLPVKKAVRRAAGVGEGDDLTVTLSVRDDR</sequence>
<dbReference type="SUPFAM" id="SSF141694">
    <property type="entry name" value="AF2212/PG0164-like"/>
    <property type="match status" value="1"/>
</dbReference>
<organism evidence="1">
    <name type="scientific">metagenome</name>
    <dbReference type="NCBI Taxonomy" id="256318"/>
    <lineage>
        <taxon>unclassified sequences</taxon>
        <taxon>metagenomes</taxon>
    </lineage>
</organism>
<dbReference type="InterPro" id="IPR015018">
    <property type="entry name" value="DUF1905"/>
</dbReference>
<evidence type="ECO:0008006" key="2">
    <source>
        <dbReference type="Google" id="ProtNLM"/>
    </source>
</evidence>
<dbReference type="EMBL" id="CZKB01000027">
    <property type="protein sequence ID" value="CUR62224.1"/>
    <property type="molecule type" value="Genomic_DNA"/>
</dbReference>
<name>A0A2P2CJQ2_9ZZZZ</name>
<dbReference type="Gene3D" id="2.40.30.100">
    <property type="entry name" value="AF2212/PG0164-like"/>
    <property type="match status" value="1"/>
</dbReference>
<reference evidence="1" key="1">
    <citation type="submission" date="2015-08" db="EMBL/GenBank/DDBJ databases">
        <authorList>
            <person name="Babu N.S."/>
            <person name="Beckwith C.J."/>
            <person name="Beseler K.G."/>
            <person name="Brison A."/>
            <person name="Carone J.V."/>
            <person name="Caskin T.P."/>
            <person name="Diamond M."/>
            <person name="Durham M.E."/>
            <person name="Foxe J.M."/>
            <person name="Go M."/>
            <person name="Henderson B.A."/>
            <person name="Jones I.B."/>
            <person name="McGettigan J.A."/>
            <person name="Micheletti S.J."/>
            <person name="Nasrallah M.E."/>
            <person name="Ortiz D."/>
            <person name="Piller C.R."/>
            <person name="Privatt S.R."/>
            <person name="Schneider S.L."/>
            <person name="Sharp S."/>
            <person name="Smith T.C."/>
            <person name="Stanton J.D."/>
            <person name="Ullery H.E."/>
            <person name="Wilson R.J."/>
            <person name="Serrano M.G."/>
            <person name="Buck G."/>
            <person name="Lee V."/>
            <person name="Wang Y."/>
            <person name="Carvalho R."/>
            <person name="Voegtly L."/>
            <person name="Shi R."/>
            <person name="Duckworth R."/>
            <person name="Johnson A."/>
            <person name="Loviza R."/>
            <person name="Walstead R."/>
            <person name="Shah Z."/>
            <person name="Kiflezghi M."/>
            <person name="Wade K."/>
            <person name="Ball S.L."/>
            <person name="Bradley K.W."/>
            <person name="Asai D.J."/>
            <person name="Bowman C.A."/>
            <person name="Russell D.A."/>
            <person name="Pope W.H."/>
            <person name="Jacobs-Sera D."/>
            <person name="Hendrix R.W."/>
            <person name="Hatfull G.F."/>
        </authorList>
    </citation>
    <scope>NUCLEOTIDE SEQUENCE</scope>
</reference>
<evidence type="ECO:0000313" key="1">
    <source>
        <dbReference type="EMBL" id="CUR62224.1"/>
    </source>
</evidence>